<organism evidence="1 2">
    <name type="scientific">Cricetulus griseus</name>
    <name type="common">Chinese hamster</name>
    <name type="synonym">Cricetulus barabensis griseus</name>
    <dbReference type="NCBI Taxonomy" id="10029"/>
    <lineage>
        <taxon>Eukaryota</taxon>
        <taxon>Metazoa</taxon>
        <taxon>Chordata</taxon>
        <taxon>Craniata</taxon>
        <taxon>Vertebrata</taxon>
        <taxon>Euteleostomi</taxon>
        <taxon>Mammalia</taxon>
        <taxon>Eutheria</taxon>
        <taxon>Euarchontoglires</taxon>
        <taxon>Glires</taxon>
        <taxon>Rodentia</taxon>
        <taxon>Myomorpha</taxon>
        <taxon>Muroidea</taxon>
        <taxon>Cricetidae</taxon>
        <taxon>Cricetinae</taxon>
        <taxon>Cricetulus</taxon>
    </lineage>
</organism>
<accession>G3IPS5</accession>
<dbReference type="InParanoid" id="G3IPS5"/>
<dbReference type="Proteomes" id="UP000001075">
    <property type="component" value="Unassembled WGS sequence"/>
</dbReference>
<protein>
    <submittedName>
        <fullName evidence="1">Uncharacterized protein</fullName>
    </submittedName>
</protein>
<dbReference type="EMBL" id="JH014413">
    <property type="protein sequence ID" value="EGV91345.1"/>
    <property type="molecule type" value="Genomic_DNA"/>
</dbReference>
<name>G3IPS5_CRIGR</name>
<evidence type="ECO:0000313" key="2">
    <source>
        <dbReference type="Proteomes" id="UP000001075"/>
    </source>
</evidence>
<evidence type="ECO:0000313" key="1">
    <source>
        <dbReference type="EMBL" id="EGV91345.1"/>
    </source>
</evidence>
<dbReference type="AlphaFoldDB" id="G3IPS5"/>
<gene>
    <name evidence="1" type="ORF">I79_026000</name>
</gene>
<reference evidence="2" key="1">
    <citation type="journal article" date="2011" name="Nat. Biotechnol.">
        <title>The genomic sequence of the Chinese hamster ovary (CHO)-K1 cell line.</title>
        <authorList>
            <person name="Xu X."/>
            <person name="Nagarajan H."/>
            <person name="Lewis N.E."/>
            <person name="Pan S."/>
            <person name="Cai Z."/>
            <person name="Liu X."/>
            <person name="Chen W."/>
            <person name="Xie M."/>
            <person name="Wang W."/>
            <person name="Hammond S."/>
            <person name="Andersen M.R."/>
            <person name="Neff N."/>
            <person name="Passarelli B."/>
            <person name="Koh W."/>
            <person name="Fan H.C."/>
            <person name="Wang J."/>
            <person name="Gui Y."/>
            <person name="Lee K.H."/>
            <person name="Betenbaugh M.J."/>
            <person name="Quake S.R."/>
            <person name="Famili I."/>
            <person name="Palsson B.O."/>
            <person name="Wang J."/>
        </authorList>
    </citation>
    <scope>NUCLEOTIDE SEQUENCE [LARGE SCALE GENOMIC DNA]</scope>
    <source>
        <strain evidence="2">CHO K1 cell line</strain>
    </source>
</reference>
<sequence>MTSMKEFISNIPWRPCCSMKMENSCCVKPYTYMELCFLSLTRRLKEKSERECWFLTIDTGIPGLTRVPPSAAADPLYCVLLPWWERWPVVTDDEVHTFLNTLKEYGFTFMYYD</sequence>
<proteinExistence type="predicted"/>